<comment type="caution">
    <text evidence="1">The sequence shown here is derived from an EMBL/GenBank/DDBJ whole genome shotgun (WGS) entry which is preliminary data.</text>
</comment>
<reference evidence="1 2" key="1">
    <citation type="journal article" date="2024" name="G3 (Bethesda)">
        <title>Genome assembly of Hibiscus sabdariffa L. provides insights into metabolisms of medicinal natural products.</title>
        <authorList>
            <person name="Kim T."/>
        </authorList>
    </citation>
    <scope>NUCLEOTIDE SEQUENCE [LARGE SCALE GENOMIC DNA]</scope>
    <source>
        <strain evidence="1">TK-2024</strain>
        <tissue evidence="1">Old leaves</tissue>
    </source>
</reference>
<gene>
    <name evidence="1" type="ORF">V6N12_009209</name>
</gene>
<dbReference type="Proteomes" id="UP001472677">
    <property type="component" value="Unassembled WGS sequence"/>
</dbReference>
<name>A0ABR2AMZ7_9ROSI</name>
<evidence type="ECO:0000313" key="1">
    <source>
        <dbReference type="EMBL" id="KAK8494940.1"/>
    </source>
</evidence>
<keyword evidence="2" id="KW-1185">Reference proteome</keyword>
<proteinExistence type="predicted"/>
<sequence>MRRVANGGFDGGDQLSQWWLKGAQCVVGCNGCSDEGSDSEVLVFDGAGSVRGNVLVSEDSFWSLKVMGSEKGVSVTVRHNGDGSMVMRKAGDFQVSNGDKNCELQLVGHVGAANDDHGDNS</sequence>
<accession>A0ABR2AMZ7</accession>
<organism evidence="1 2">
    <name type="scientific">Hibiscus sabdariffa</name>
    <name type="common">roselle</name>
    <dbReference type="NCBI Taxonomy" id="183260"/>
    <lineage>
        <taxon>Eukaryota</taxon>
        <taxon>Viridiplantae</taxon>
        <taxon>Streptophyta</taxon>
        <taxon>Embryophyta</taxon>
        <taxon>Tracheophyta</taxon>
        <taxon>Spermatophyta</taxon>
        <taxon>Magnoliopsida</taxon>
        <taxon>eudicotyledons</taxon>
        <taxon>Gunneridae</taxon>
        <taxon>Pentapetalae</taxon>
        <taxon>rosids</taxon>
        <taxon>malvids</taxon>
        <taxon>Malvales</taxon>
        <taxon>Malvaceae</taxon>
        <taxon>Malvoideae</taxon>
        <taxon>Hibiscus</taxon>
    </lineage>
</organism>
<evidence type="ECO:0000313" key="2">
    <source>
        <dbReference type="Proteomes" id="UP001472677"/>
    </source>
</evidence>
<protein>
    <submittedName>
        <fullName evidence="1">Uncharacterized protein</fullName>
    </submittedName>
</protein>
<dbReference type="EMBL" id="JBBPBM010000482">
    <property type="protein sequence ID" value="KAK8494940.1"/>
    <property type="molecule type" value="Genomic_DNA"/>
</dbReference>